<keyword evidence="1" id="KW-0472">Membrane</keyword>
<dbReference type="AlphaFoldDB" id="Q9X7M1"/>
<evidence type="ECO:0000313" key="2">
    <source>
        <dbReference type="EMBL" id="CAA70780.1"/>
    </source>
</evidence>
<reference evidence="2" key="1">
    <citation type="submission" date="1996-11" db="EMBL/GenBank/DDBJ databases">
        <authorList>
            <person name="Wu S.W."/>
        </authorList>
    </citation>
    <scope>NUCLEOTIDE SEQUENCE</scope>
    <source>
        <strain evidence="2">COL</strain>
    </source>
</reference>
<reference evidence="2" key="2">
    <citation type="journal article" date="1999" name="Microb. Drug Resist.">
        <title>Mrp -- a new auxiliary gene essential for optimal expression of methicillin resistance in Staphylococcus aureus.</title>
        <authorList>
            <person name="Wu S."/>
            <person name="de Lencastre H."/>
        </authorList>
    </citation>
    <scope>NUCLEOTIDE SEQUENCE</scope>
    <source>
        <strain evidence="2">COL</strain>
    </source>
</reference>
<keyword evidence="1" id="KW-0812">Transmembrane</keyword>
<name>Q9X7M1_STAAU</name>
<feature type="transmembrane region" description="Helical" evidence="1">
    <location>
        <begin position="58"/>
        <end position="75"/>
    </location>
</feature>
<evidence type="ECO:0000256" key="1">
    <source>
        <dbReference type="SAM" id="Phobius"/>
    </source>
</evidence>
<proteinExistence type="predicted"/>
<protein>
    <submittedName>
        <fullName evidence="2">S.aureus arg protein</fullName>
    </submittedName>
</protein>
<accession>Q9X7M1</accession>
<organism evidence="2">
    <name type="scientific">Staphylococcus aureus</name>
    <dbReference type="NCBI Taxonomy" id="1280"/>
    <lineage>
        <taxon>Bacteria</taxon>
        <taxon>Bacillati</taxon>
        <taxon>Bacillota</taxon>
        <taxon>Bacilli</taxon>
        <taxon>Bacillales</taxon>
        <taxon>Staphylococcaceae</taxon>
        <taxon>Staphylococcus</taxon>
    </lineage>
</organism>
<dbReference type="EMBL" id="Y09594">
    <property type="protein sequence ID" value="CAA70780.1"/>
    <property type="molecule type" value="Genomic_DNA"/>
</dbReference>
<feature type="transmembrane region" description="Helical" evidence="1">
    <location>
        <begin position="20"/>
        <end position="46"/>
    </location>
</feature>
<keyword evidence="1" id="KW-1133">Transmembrane helix</keyword>
<sequence length="94" mass="10417">MFMNLSFIFNSTTITGRSLYVSTALTTVAFFPLIMTSISWFIYFIFSSFILSNSKVSLHIGALVSFSLGLVTLNYRGNCAFCVLKKAGSFTFPP</sequence>